<dbReference type="Proteomes" id="UP000027222">
    <property type="component" value="Unassembled WGS sequence"/>
</dbReference>
<dbReference type="AlphaFoldDB" id="A0A067TMS8"/>
<evidence type="ECO:0000313" key="2">
    <source>
        <dbReference type="Proteomes" id="UP000027222"/>
    </source>
</evidence>
<dbReference type="EMBL" id="KL142368">
    <property type="protein sequence ID" value="KDR84505.1"/>
    <property type="molecule type" value="Genomic_DNA"/>
</dbReference>
<dbReference type="HOGENOM" id="CLU_2996639_0_0_1"/>
<protein>
    <submittedName>
        <fullName evidence="1">Uncharacterized protein</fullName>
    </submittedName>
</protein>
<evidence type="ECO:0000313" key="1">
    <source>
        <dbReference type="EMBL" id="KDR84505.1"/>
    </source>
</evidence>
<reference evidence="2" key="1">
    <citation type="journal article" date="2014" name="Proc. Natl. Acad. Sci. U.S.A.">
        <title>Extensive sampling of basidiomycete genomes demonstrates inadequacy of the white-rot/brown-rot paradigm for wood decay fungi.</title>
        <authorList>
            <person name="Riley R."/>
            <person name="Salamov A.A."/>
            <person name="Brown D.W."/>
            <person name="Nagy L.G."/>
            <person name="Floudas D."/>
            <person name="Held B.W."/>
            <person name="Levasseur A."/>
            <person name="Lombard V."/>
            <person name="Morin E."/>
            <person name="Otillar R."/>
            <person name="Lindquist E.A."/>
            <person name="Sun H."/>
            <person name="LaButti K.M."/>
            <person name="Schmutz J."/>
            <person name="Jabbour D."/>
            <person name="Luo H."/>
            <person name="Baker S.E."/>
            <person name="Pisabarro A.G."/>
            <person name="Walton J.D."/>
            <person name="Blanchette R.A."/>
            <person name="Henrissat B."/>
            <person name="Martin F."/>
            <person name="Cullen D."/>
            <person name="Hibbett D.S."/>
            <person name="Grigoriev I.V."/>
        </authorList>
    </citation>
    <scope>NUCLEOTIDE SEQUENCE [LARGE SCALE GENOMIC DNA]</scope>
    <source>
        <strain evidence="2">CBS 339.88</strain>
    </source>
</reference>
<accession>A0A067TMS8</accession>
<proteinExistence type="predicted"/>
<keyword evidence="2" id="KW-1185">Reference proteome</keyword>
<sequence>MRLCGSDEKILAGLRAPKRRVTSKVPKLANKIGAITSECMRLPGGFEQCNNKCAVCA</sequence>
<organism evidence="1 2">
    <name type="scientific">Galerina marginata (strain CBS 339.88)</name>
    <dbReference type="NCBI Taxonomy" id="685588"/>
    <lineage>
        <taxon>Eukaryota</taxon>
        <taxon>Fungi</taxon>
        <taxon>Dikarya</taxon>
        <taxon>Basidiomycota</taxon>
        <taxon>Agaricomycotina</taxon>
        <taxon>Agaricomycetes</taxon>
        <taxon>Agaricomycetidae</taxon>
        <taxon>Agaricales</taxon>
        <taxon>Agaricineae</taxon>
        <taxon>Strophariaceae</taxon>
        <taxon>Galerina</taxon>
    </lineage>
</organism>
<name>A0A067TMS8_GALM3</name>
<gene>
    <name evidence="1" type="ORF">GALMADRAFT_237398</name>
</gene>